<dbReference type="Proteomes" id="UP001164746">
    <property type="component" value="Chromosome 8"/>
</dbReference>
<dbReference type="EMBL" id="CP111019">
    <property type="protein sequence ID" value="WAR11859.1"/>
    <property type="molecule type" value="Genomic_DNA"/>
</dbReference>
<protein>
    <recommendedName>
        <fullName evidence="3">HAT C-terminal dimerisation domain-containing protein</fullName>
    </recommendedName>
</protein>
<gene>
    <name evidence="1" type="ORF">MAR_026039</name>
</gene>
<sequence length="137" mass="16095">MKWPILSKKLCLLPEISMLKSYFKSRLKQHRKQVSIEYFVRTSKFGSLSVAQQHDKLTEYSVRSLVDHYQDDMPQPEKFQQELQLWKRTWGNKEEKPGTITETLSETCNFMYPNIIKNPTLMMLTSVTSASVERSNS</sequence>
<evidence type="ECO:0000313" key="1">
    <source>
        <dbReference type="EMBL" id="WAR11859.1"/>
    </source>
</evidence>
<evidence type="ECO:0000313" key="2">
    <source>
        <dbReference type="Proteomes" id="UP001164746"/>
    </source>
</evidence>
<keyword evidence="2" id="KW-1185">Reference proteome</keyword>
<name>A0ABY7ESF0_MYAAR</name>
<reference evidence="1" key="1">
    <citation type="submission" date="2022-11" db="EMBL/GenBank/DDBJ databases">
        <title>Centuries of genome instability and evolution in soft-shell clam transmissible cancer (bioRxiv).</title>
        <authorList>
            <person name="Hart S.F.M."/>
            <person name="Yonemitsu M.A."/>
            <person name="Giersch R.M."/>
            <person name="Beal B.F."/>
            <person name="Arriagada G."/>
            <person name="Davis B.W."/>
            <person name="Ostrander E.A."/>
            <person name="Goff S.P."/>
            <person name="Metzger M.J."/>
        </authorList>
    </citation>
    <scope>NUCLEOTIDE SEQUENCE</scope>
    <source>
        <strain evidence="1">MELC-2E11</strain>
        <tissue evidence="1">Siphon/mantle</tissue>
    </source>
</reference>
<evidence type="ECO:0008006" key="3">
    <source>
        <dbReference type="Google" id="ProtNLM"/>
    </source>
</evidence>
<organism evidence="1 2">
    <name type="scientific">Mya arenaria</name>
    <name type="common">Soft-shell clam</name>
    <dbReference type="NCBI Taxonomy" id="6604"/>
    <lineage>
        <taxon>Eukaryota</taxon>
        <taxon>Metazoa</taxon>
        <taxon>Spiralia</taxon>
        <taxon>Lophotrochozoa</taxon>
        <taxon>Mollusca</taxon>
        <taxon>Bivalvia</taxon>
        <taxon>Autobranchia</taxon>
        <taxon>Heteroconchia</taxon>
        <taxon>Euheterodonta</taxon>
        <taxon>Imparidentia</taxon>
        <taxon>Neoheterodontei</taxon>
        <taxon>Myida</taxon>
        <taxon>Myoidea</taxon>
        <taxon>Myidae</taxon>
        <taxon>Mya</taxon>
    </lineage>
</organism>
<accession>A0ABY7ESF0</accession>
<proteinExistence type="predicted"/>